<dbReference type="EMBL" id="JBGONM010000003">
    <property type="protein sequence ID" value="MEZ8079945.1"/>
    <property type="molecule type" value="Genomic_DNA"/>
</dbReference>
<dbReference type="Proteomes" id="UP001569154">
    <property type="component" value="Unassembled WGS sequence"/>
</dbReference>
<keyword evidence="1" id="KW-1133">Transmembrane helix</keyword>
<proteinExistence type="predicted"/>
<evidence type="ECO:0000313" key="3">
    <source>
        <dbReference type="Proteomes" id="UP001569154"/>
    </source>
</evidence>
<name>A0ABV4KYK9_9GAMM</name>
<comment type="caution">
    <text evidence="2">The sequence shown here is derived from an EMBL/GenBank/DDBJ whole genome shotgun (WGS) entry which is preliminary data.</text>
</comment>
<accession>A0ABV4KYK9</accession>
<organism evidence="2 3">
    <name type="scientific">Enterovibrio norvegicus</name>
    <dbReference type="NCBI Taxonomy" id="188144"/>
    <lineage>
        <taxon>Bacteria</taxon>
        <taxon>Pseudomonadati</taxon>
        <taxon>Pseudomonadota</taxon>
        <taxon>Gammaproteobacteria</taxon>
        <taxon>Vibrionales</taxon>
        <taxon>Vibrionaceae</taxon>
        <taxon>Enterovibrio</taxon>
    </lineage>
</organism>
<keyword evidence="1" id="KW-0472">Membrane</keyword>
<gene>
    <name evidence="2" type="ORF">ACED35_02410</name>
</gene>
<evidence type="ECO:0000313" key="2">
    <source>
        <dbReference type="EMBL" id="MEZ8079945.1"/>
    </source>
</evidence>
<evidence type="ECO:0000256" key="1">
    <source>
        <dbReference type="SAM" id="Phobius"/>
    </source>
</evidence>
<keyword evidence="3" id="KW-1185">Reference proteome</keyword>
<dbReference type="RefSeq" id="WP_158009080.1">
    <property type="nucleotide sequence ID" value="NZ_AJYG02000063.1"/>
</dbReference>
<keyword evidence="1" id="KW-0812">Transmembrane</keyword>
<protein>
    <submittedName>
        <fullName evidence="2">Uncharacterized protein</fullName>
    </submittedName>
</protein>
<sequence>MPLNDLAGIEVISVPAHLFLVALVFVDLVLANLVFVDLVLANLVLANHDEKAV</sequence>
<feature type="transmembrane region" description="Helical" evidence="1">
    <location>
        <begin position="20"/>
        <end position="45"/>
    </location>
</feature>
<reference evidence="2 3" key="1">
    <citation type="submission" date="2024-06" db="EMBL/GenBank/DDBJ databases">
        <authorList>
            <person name="Steensen K."/>
            <person name="Seneca J."/>
            <person name="Bartlau N."/>
            <person name="Yu A.X."/>
            <person name="Polz M.F."/>
        </authorList>
    </citation>
    <scope>NUCLEOTIDE SEQUENCE [LARGE SCALE GENOMIC DNA]</scope>
    <source>
        <strain evidence="2 3">1F260</strain>
    </source>
</reference>